<evidence type="ECO:0000256" key="4">
    <source>
        <dbReference type="SAM" id="MobiDB-lite"/>
    </source>
</evidence>
<dbReference type="Gene3D" id="4.10.860.10">
    <property type="entry name" value="UVR domain"/>
    <property type="match status" value="1"/>
</dbReference>
<keyword evidence="7" id="KW-1185">Reference proteome</keyword>
<evidence type="ECO:0000259" key="5">
    <source>
        <dbReference type="PROSITE" id="PS50151"/>
    </source>
</evidence>
<evidence type="ECO:0000256" key="3">
    <source>
        <dbReference type="ARBA" id="ARBA00023236"/>
    </source>
</evidence>
<dbReference type="InterPro" id="IPR001943">
    <property type="entry name" value="UVR_dom"/>
</dbReference>
<evidence type="ECO:0000256" key="2">
    <source>
        <dbReference type="ARBA" id="ARBA00022881"/>
    </source>
</evidence>
<feature type="region of interest" description="Disordered" evidence="4">
    <location>
        <begin position="38"/>
        <end position="90"/>
    </location>
</feature>
<keyword evidence="3" id="KW-0742">SOS response</keyword>
<gene>
    <name evidence="6" type="ORF">RZN05_01905</name>
</gene>
<protein>
    <submittedName>
        <fullName evidence="6">UvrB/UvrC motif-containing protein</fullName>
    </submittedName>
</protein>
<dbReference type="Pfam" id="PF02151">
    <property type="entry name" value="UVR"/>
    <property type="match status" value="1"/>
</dbReference>
<organism evidence="6 7">
    <name type="scientific">Sphingomonas agrestis</name>
    <dbReference type="NCBI Taxonomy" id="3080540"/>
    <lineage>
        <taxon>Bacteria</taxon>
        <taxon>Pseudomonadati</taxon>
        <taxon>Pseudomonadota</taxon>
        <taxon>Alphaproteobacteria</taxon>
        <taxon>Sphingomonadales</taxon>
        <taxon>Sphingomonadaceae</taxon>
        <taxon>Sphingomonas</taxon>
    </lineage>
</organism>
<dbReference type="PROSITE" id="PS50151">
    <property type="entry name" value="UVR"/>
    <property type="match status" value="1"/>
</dbReference>
<evidence type="ECO:0000313" key="7">
    <source>
        <dbReference type="Proteomes" id="UP001273531"/>
    </source>
</evidence>
<accession>A0ABU3Y3E0</accession>
<keyword evidence="1" id="KW-0228">DNA excision</keyword>
<keyword evidence="2" id="KW-0267">Excision nuclease</keyword>
<evidence type="ECO:0000313" key="6">
    <source>
        <dbReference type="EMBL" id="MDV3455723.1"/>
    </source>
</evidence>
<dbReference type="InterPro" id="IPR036876">
    <property type="entry name" value="UVR_dom_sf"/>
</dbReference>
<dbReference type="RefSeq" id="WP_317224936.1">
    <property type="nucleotide sequence ID" value="NZ_JAWJEJ010000001.1"/>
</dbReference>
<proteinExistence type="predicted"/>
<comment type="caution">
    <text evidence="6">The sequence shown here is derived from an EMBL/GenBank/DDBJ whole genome shotgun (WGS) entry which is preliminary data.</text>
</comment>
<dbReference type="Proteomes" id="UP001273531">
    <property type="component" value="Unassembled WGS sequence"/>
</dbReference>
<keyword evidence="3" id="KW-0227">DNA damage</keyword>
<evidence type="ECO:0000256" key="1">
    <source>
        <dbReference type="ARBA" id="ARBA00022769"/>
    </source>
</evidence>
<dbReference type="EMBL" id="JAWJEJ010000001">
    <property type="protein sequence ID" value="MDV3455723.1"/>
    <property type="molecule type" value="Genomic_DNA"/>
</dbReference>
<feature type="domain" description="UVR" evidence="5">
    <location>
        <begin position="2"/>
        <end position="37"/>
    </location>
</feature>
<name>A0ABU3Y3E0_9SPHN</name>
<keyword evidence="2" id="KW-0234">DNA repair</keyword>
<sequence>MTDTIENLQRKMDAAASALDFEEARRIRDRINLMRGGASAAEAAQSDTSDLVRQQPGAMGLGTSRQRPSPLPGWKPPPKPDPMTSGRKRK</sequence>
<dbReference type="SUPFAM" id="SSF46600">
    <property type="entry name" value="C-terminal UvrC-binding domain of UvrB"/>
    <property type="match status" value="1"/>
</dbReference>
<feature type="compositionally biased region" description="Pro residues" evidence="4">
    <location>
        <begin position="69"/>
        <end position="81"/>
    </location>
</feature>
<reference evidence="6 7" key="1">
    <citation type="submission" date="2023-10" db="EMBL/GenBank/DDBJ databases">
        <title>Sphingomonas sp. HF-S4 16S ribosomal RNA gene Genome sequencing and assembly.</title>
        <authorList>
            <person name="Lee H."/>
        </authorList>
    </citation>
    <scope>NUCLEOTIDE SEQUENCE [LARGE SCALE GENOMIC DNA]</scope>
    <source>
        <strain evidence="6 7">HF-S4</strain>
    </source>
</reference>